<feature type="region of interest" description="Disordered" evidence="1">
    <location>
        <begin position="57"/>
        <end position="79"/>
    </location>
</feature>
<evidence type="ECO:0000313" key="3">
    <source>
        <dbReference type="EMBL" id="TQS42438.1"/>
    </source>
</evidence>
<gene>
    <name evidence="3" type="ORF">FL583_24330</name>
</gene>
<proteinExistence type="predicted"/>
<dbReference type="RefSeq" id="WP_170323846.1">
    <property type="nucleotide sequence ID" value="NZ_VIRS01000018.1"/>
</dbReference>
<evidence type="ECO:0000313" key="4">
    <source>
        <dbReference type="Proteomes" id="UP000317982"/>
    </source>
</evidence>
<dbReference type="AlphaFoldDB" id="A0A545AM91"/>
<reference evidence="3 4" key="1">
    <citation type="submission" date="2019-07" db="EMBL/GenBank/DDBJ databases">
        <title>Cryptosporangium phraense sp. nov., isolated from plant litter.</title>
        <authorList>
            <person name="Suriyachadkun C."/>
        </authorList>
    </citation>
    <scope>NUCLEOTIDE SEQUENCE [LARGE SCALE GENOMIC DNA]</scope>
    <source>
        <strain evidence="3 4">A-T 5661</strain>
    </source>
</reference>
<feature type="compositionally biased region" description="Basic and acidic residues" evidence="1">
    <location>
        <begin position="25"/>
        <end position="35"/>
    </location>
</feature>
<protein>
    <submittedName>
        <fullName evidence="3">Uncharacterized protein</fullName>
    </submittedName>
</protein>
<comment type="caution">
    <text evidence="3">The sequence shown here is derived from an EMBL/GenBank/DDBJ whole genome shotgun (WGS) entry which is preliminary data.</text>
</comment>
<sequence>MRRTTGVVVIAAGLVAAGAGAAQAKGKDDGGKDPRGSVVYQSPFIWGDVTGGTATTTVSNSGDFKGSPNQTTGKGDYGYNSYGSVGGSSSADAYGHVVTYDNSVRFPGK</sequence>
<keyword evidence="2" id="KW-0732">Signal</keyword>
<evidence type="ECO:0000256" key="1">
    <source>
        <dbReference type="SAM" id="MobiDB-lite"/>
    </source>
</evidence>
<dbReference type="Proteomes" id="UP000317982">
    <property type="component" value="Unassembled WGS sequence"/>
</dbReference>
<evidence type="ECO:0000256" key="2">
    <source>
        <dbReference type="SAM" id="SignalP"/>
    </source>
</evidence>
<feature type="signal peptide" evidence="2">
    <location>
        <begin position="1"/>
        <end position="24"/>
    </location>
</feature>
<accession>A0A545AM91</accession>
<dbReference type="InParanoid" id="A0A545AM91"/>
<keyword evidence="4" id="KW-1185">Reference proteome</keyword>
<feature type="region of interest" description="Disordered" evidence="1">
    <location>
        <begin position="18"/>
        <end position="37"/>
    </location>
</feature>
<feature type="compositionally biased region" description="Polar residues" evidence="1">
    <location>
        <begin position="59"/>
        <end position="73"/>
    </location>
</feature>
<name>A0A545AM91_9ACTN</name>
<organism evidence="3 4">
    <name type="scientific">Cryptosporangium phraense</name>
    <dbReference type="NCBI Taxonomy" id="2593070"/>
    <lineage>
        <taxon>Bacteria</taxon>
        <taxon>Bacillati</taxon>
        <taxon>Actinomycetota</taxon>
        <taxon>Actinomycetes</taxon>
        <taxon>Cryptosporangiales</taxon>
        <taxon>Cryptosporangiaceae</taxon>
        <taxon>Cryptosporangium</taxon>
    </lineage>
</organism>
<feature type="chain" id="PRO_5021720599" evidence="2">
    <location>
        <begin position="25"/>
        <end position="109"/>
    </location>
</feature>
<dbReference type="EMBL" id="VIRS01000018">
    <property type="protein sequence ID" value="TQS42438.1"/>
    <property type="molecule type" value="Genomic_DNA"/>
</dbReference>